<keyword evidence="11" id="KW-1185">Reference proteome</keyword>
<evidence type="ECO:0000259" key="9">
    <source>
        <dbReference type="Pfam" id="PF12950"/>
    </source>
</evidence>
<keyword evidence="6" id="KW-0238">DNA-binding</keyword>
<feature type="domain" description="TaqI-like C-terminal specificity" evidence="9">
    <location>
        <begin position="775"/>
        <end position="938"/>
    </location>
</feature>
<evidence type="ECO:0000256" key="1">
    <source>
        <dbReference type="ARBA" id="ARBA00011900"/>
    </source>
</evidence>
<evidence type="ECO:0000313" key="10">
    <source>
        <dbReference type="EMBL" id="MDT0631323.1"/>
    </source>
</evidence>
<dbReference type="Gene3D" id="3.40.50.150">
    <property type="entry name" value="Vaccinia Virus protein VP39"/>
    <property type="match status" value="1"/>
</dbReference>
<comment type="caution">
    <text evidence="10">The sequence shown here is derived from an EMBL/GenBank/DDBJ whole genome shotgun (WGS) entry which is preliminary data.</text>
</comment>
<evidence type="ECO:0000256" key="5">
    <source>
        <dbReference type="ARBA" id="ARBA00022747"/>
    </source>
</evidence>
<evidence type="ECO:0000256" key="2">
    <source>
        <dbReference type="ARBA" id="ARBA00022603"/>
    </source>
</evidence>
<protein>
    <recommendedName>
        <fullName evidence="1">site-specific DNA-methyltransferase (adenine-specific)</fullName>
        <ecNumber evidence="1">2.1.1.72</ecNumber>
    </recommendedName>
</protein>
<dbReference type="PANTHER" id="PTHR33841">
    <property type="entry name" value="DNA METHYLTRANSFERASE YEEA-RELATED"/>
    <property type="match status" value="1"/>
</dbReference>
<reference evidence="10 11" key="1">
    <citation type="submission" date="2023-09" db="EMBL/GenBank/DDBJ databases">
        <authorList>
            <person name="Rey-Velasco X."/>
        </authorList>
    </citation>
    <scope>NUCLEOTIDE SEQUENCE [LARGE SCALE GENOMIC DNA]</scope>
    <source>
        <strain evidence="10 11">F394</strain>
    </source>
</reference>
<evidence type="ECO:0000256" key="6">
    <source>
        <dbReference type="ARBA" id="ARBA00023125"/>
    </source>
</evidence>
<evidence type="ECO:0000256" key="7">
    <source>
        <dbReference type="ARBA" id="ARBA00047942"/>
    </source>
</evidence>
<sequence length="1010" mass="113408">MPAPPVVVDLVERFDRNLASYRSGKYNETQVRREFLDPFYTALGWDVDNTAGYAEAYKDVVHEDAIKVAGSTKAPDYSFRVGGVRKFFLEAKKPSVNVKGDPHPAFQLRRYAWSAKLPLSILTDFEELAVYDGRVQPKKGDRASTARVLYIAHTEYLERWDEIAGLFSKEAVLRGSFDKYAESAKAKRGTAEVDSAFLREIEGWRERLAKNLALRNPGLSERDLNFAVQRTIDRLVFLRIAEDRGIEPYGELREATTGKGVYGRLVERFRAADARYNSGLFHFQDEKGREEHPDDLTPGLELDDKPLRDIIRGLYYPESPYEFSVLPADILGRVYEEFLGSAVVLTKTGRAEVQQKPEVKKVGGVYYTPSYVVDHIVKETVGRVLEGKSPDQVASVRVVDPACGSGTFLIGAYQYLLDWHLAHYRANDPEAWAKKRPARVYQGQDGTWHLTTDEKKRVLLNSVYGVDLDGQAVEVTKLSLLLKVLEGESAETVRQFALFGEERVLPDLSHNVKAGNALIGPDYYDGRPEALLDADAARSVNAFDWQAEFPAVFDRPRPGFDVVTGNPPYVRAESLKASKDYFQSHYDTFSGSADLFVYFVERSLDLLRDGGVYGVIVSSSILYSDYAQTLRRVMSERASLVHALDFGGLPVFRNAKDTYVTVPVLVKGGAAPETVDVAQVPALVPSDLQILTEGQWHEVPSGRFAPEHAGRWSLRPEPEMEAFDAIRSQGVKLGEHVSGIYRGVVTGANKVFVVDPETRDRMVSEDPRSDELLKPFVGGQDVRRYHLRPMSNYLVFTRRGTDIDAYPAIKSYLAEHKETLAPRPKDWNTARDGKWPGRKAGAYGWFEIQDTVDYYGVFERPKIMYPDIAKAPRFYLDTSGVYGTNTVYVLDSGDPYLLGILNSKLAWFCIGNLSIPFGVRDGRFRYRLFSQYMEALPIVDPGPDDPRRAQLAGIAEQLQALHGRLQSVQTASDKTLYTRQITTLDKQADRLVYEVYSLTPAEITAVEAAP</sequence>
<accession>A0ABU3BPY1</accession>
<dbReference type="PRINTS" id="PR00507">
    <property type="entry name" value="N12N6MTFRASE"/>
</dbReference>
<gene>
    <name evidence="10" type="ORF">RM540_06125</name>
</gene>
<keyword evidence="3" id="KW-0808">Transferase</keyword>
<dbReference type="InterPro" id="IPR025931">
    <property type="entry name" value="TaqI_C"/>
</dbReference>
<dbReference type="EMBL" id="JAVRHT010000011">
    <property type="protein sequence ID" value="MDT0631323.1"/>
    <property type="molecule type" value="Genomic_DNA"/>
</dbReference>
<dbReference type="Pfam" id="PF07669">
    <property type="entry name" value="Eco57I"/>
    <property type="match status" value="1"/>
</dbReference>
<keyword evidence="2" id="KW-0489">Methyltransferase</keyword>
<comment type="catalytic activity">
    <reaction evidence="7">
        <text>a 2'-deoxyadenosine in DNA + S-adenosyl-L-methionine = an N(6)-methyl-2'-deoxyadenosine in DNA + S-adenosyl-L-homocysteine + H(+)</text>
        <dbReference type="Rhea" id="RHEA:15197"/>
        <dbReference type="Rhea" id="RHEA-COMP:12418"/>
        <dbReference type="Rhea" id="RHEA-COMP:12419"/>
        <dbReference type="ChEBI" id="CHEBI:15378"/>
        <dbReference type="ChEBI" id="CHEBI:57856"/>
        <dbReference type="ChEBI" id="CHEBI:59789"/>
        <dbReference type="ChEBI" id="CHEBI:90615"/>
        <dbReference type="ChEBI" id="CHEBI:90616"/>
        <dbReference type="EC" id="2.1.1.72"/>
    </reaction>
</comment>
<evidence type="ECO:0000256" key="3">
    <source>
        <dbReference type="ARBA" id="ARBA00022679"/>
    </source>
</evidence>
<organism evidence="10 11">
    <name type="scientific">Rubrivirga litoralis</name>
    <dbReference type="NCBI Taxonomy" id="3075598"/>
    <lineage>
        <taxon>Bacteria</taxon>
        <taxon>Pseudomonadati</taxon>
        <taxon>Rhodothermota</taxon>
        <taxon>Rhodothermia</taxon>
        <taxon>Rhodothermales</taxon>
        <taxon>Rubricoccaceae</taxon>
        <taxon>Rubrivirga</taxon>
    </lineage>
</organism>
<evidence type="ECO:0000313" key="11">
    <source>
        <dbReference type="Proteomes" id="UP001267426"/>
    </source>
</evidence>
<name>A0ABU3BPY1_9BACT</name>
<dbReference type="SUPFAM" id="SSF53335">
    <property type="entry name" value="S-adenosyl-L-methionine-dependent methyltransferases"/>
    <property type="match status" value="1"/>
</dbReference>
<dbReference type="InterPro" id="IPR029063">
    <property type="entry name" value="SAM-dependent_MTases_sf"/>
</dbReference>
<dbReference type="PANTHER" id="PTHR33841:SF1">
    <property type="entry name" value="DNA METHYLTRANSFERASE A"/>
    <property type="match status" value="1"/>
</dbReference>
<proteinExistence type="predicted"/>
<dbReference type="InterPro" id="IPR050953">
    <property type="entry name" value="N4_N6_ade-DNA_methylase"/>
</dbReference>
<dbReference type="EC" id="2.1.1.72" evidence="1"/>
<feature type="domain" description="Type II methyltransferase M.TaqI-like" evidence="8">
    <location>
        <begin position="461"/>
        <end position="652"/>
    </location>
</feature>
<dbReference type="InterPro" id="IPR011639">
    <property type="entry name" value="MethylTrfase_TaqI-like_dom"/>
</dbReference>
<keyword evidence="5" id="KW-0680">Restriction system</keyword>
<dbReference type="RefSeq" id="WP_311662666.1">
    <property type="nucleotide sequence ID" value="NZ_JAVRHT010000011.1"/>
</dbReference>
<evidence type="ECO:0000259" key="8">
    <source>
        <dbReference type="Pfam" id="PF07669"/>
    </source>
</evidence>
<dbReference type="Proteomes" id="UP001267426">
    <property type="component" value="Unassembled WGS sequence"/>
</dbReference>
<dbReference type="Pfam" id="PF12950">
    <property type="entry name" value="TaqI_C"/>
    <property type="match status" value="1"/>
</dbReference>
<evidence type="ECO:0000256" key="4">
    <source>
        <dbReference type="ARBA" id="ARBA00022691"/>
    </source>
</evidence>
<keyword evidence="4" id="KW-0949">S-adenosyl-L-methionine</keyword>